<dbReference type="GO" id="GO:0005304">
    <property type="term" value="F:L-valine transmembrane transporter activity"/>
    <property type="evidence" value="ECO:0007669"/>
    <property type="project" value="TreeGrafter"/>
</dbReference>
<evidence type="ECO:0000256" key="1">
    <source>
        <dbReference type="ARBA" id="ARBA00022448"/>
    </source>
</evidence>
<evidence type="ECO:0000313" key="6">
    <source>
        <dbReference type="EMBL" id="VTR92079.1"/>
    </source>
</evidence>
<keyword evidence="4" id="KW-1133">Transmembrane helix</keyword>
<evidence type="ECO:0000256" key="3">
    <source>
        <dbReference type="ARBA" id="ARBA00022840"/>
    </source>
</evidence>
<reference evidence="6 7" key="1">
    <citation type="submission" date="2019-05" db="EMBL/GenBank/DDBJ databases">
        <authorList>
            <consortium name="Science for Life Laboratories"/>
        </authorList>
    </citation>
    <scope>NUCLEOTIDE SEQUENCE [LARGE SCALE GENOMIC DNA]</scope>
    <source>
        <strain evidence="6">Soil9</strain>
    </source>
</reference>
<dbReference type="GO" id="GO:0005524">
    <property type="term" value="F:ATP binding"/>
    <property type="evidence" value="ECO:0007669"/>
    <property type="project" value="UniProtKB-KW"/>
</dbReference>
<dbReference type="EMBL" id="LR593886">
    <property type="protein sequence ID" value="VTR92079.1"/>
    <property type="molecule type" value="Genomic_DNA"/>
</dbReference>
<dbReference type="GO" id="GO:0015188">
    <property type="term" value="F:L-isoleucine transmembrane transporter activity"/>
    <property type="evidence" value="ECO:0007669"/>
    <property type="project" value="TreeGrafter"/>
</dbReference>
<dbReference type="PROSITE" id="PS50893">
    <property type="entry name" value="ABC_TRANSPORTER_2"/>
    <property type="match status" value="1"/>
</dbReference>
<dbReference type="GO" id="GO:0015808">
    <property type="term" value="P:L-alanine transport"/>
    <property type="evidence" value="ECO:0007669"/>
    <property type="project" value="TreeGrafter"/>
</dbReference>
<organism evidence="6 7">
    <name type="scientific">Gemmata massiliana</name>
    <dbReference type="NCBI Taxonomy" id="1210884"/>
    <lineage>
        <taxon>Bacteria</taxon>
        <taxon>Pseudomonadati</taxon>
        <taxon>Planctomycetota</taxon>
        <taxon>Planctomycetia</taxon>
        <taxon>Gemmatales</taxon>
        <taxon>Gemmataceae</taxon>
        <taxon>Gemmata</taxon>
    </lineage>
</organism>
<keyword evidence="4" id="KW-0472">Membrane</keyword>
<feature type="transmembrane region" description="Helical" evidence="4">
    <location>
        <begin position="75"/>
        <end position="97"/>
    </location>
</feature>
<protein>
    <recommendedName>
        <fullName evidence="5">ABC transporter domain-containing protein</fullName>
    </recommendedName>
</protein>
<feature type="transmembrane region" description="Helical" evidence="4">
    <location>
        <begin position="233"/>
        <end position="253"/>
    </location>
</feature>
<dbReference type="SUPFAM" id="SSF52540">
    <property type="entry name" value="P-loop containing nucleoside triphosphate hydrolases"/>
    <property type="match status" value="1"/>
</dbReference>
<sequence>MAILRLSNLTMRFGGITAVNALDLEVQPGQIFSLIGPNGAGKTTVFNTITGLYHPTEGRVQFEEHSAERPFTWKVVVGCLLAGVVTAAIAFLAAVGVESLWYASVKRPAVAGKWSPNKAWAAGLGYIRGDLVVEKMPRGSMWVVLTADGKPTGDESRILARVRSQSDAELRRDGYLGLANGTAVAEPDPTGAVTVLATDSRRVLINYETKAEYETDAAKLASIRTAIAFNQKVSLFACLGGLAIGTLGAFVVWRRSRRSPDGISKQGIARTFQNIRLFQAMTVLENVLIGLDRSLTSHPLLMALGAPGHRRQEAEAEKQAAELLAFVGLAGKHNDLAKNLPYGDQRRLEIARALATKPKLLLLDEPAAGMNPSETVDLMELIRRIRDRGITVLLIEHHMNLVMGISDRIAVLNFGTKLAEGTPAEISRDPKVIEAYLGQEEVS</sequence>
<keyword evidence="2" id="KW-0547">Nucleotide-binding</keyword>
<name>A0A6P2CT15_9BACT</name>
<dbReference type="InterPro" id="IPR003593">
    <property type="entry name" value="AAA+_ATPase"/>
</dbReference>
<dbReference type="PANTHER" id="PTHR45772">
    <property type="entry name" value="CONSERVED COMPONENT OF ABC TRANSPORTER FOR NATURAL AMINO ACIDS-RELATED"/>
    <property type="match status" value="1"/>
</dbReference>
<dbReference type="Pfam" id="PF00005">
    <property type="entry name" value="ABC_tran"/>
    <property type="match status" value="2"/>
</dbReference>
<evidence type="ECO:0000256" key="4">
    <source>
        <dbReference type="SAM" id="Phobius"/>
    </source>
</evidence>
<dbReference type="SMART" id="SM00382">
    <property type="entry name" value="AAA"/>
    <property type="match status" value="1"/>
</dbReference>
<dbReference type="InterPro" id="IPR051120">
    <property type="entry name" value="ABC_AA/LPS_Transport"/>
</dbReference>
<accession>A0A6P2CT15</accession>
<feature type="domain" description="ABC transporter" evidence="5">
    <location>
        <begin position="4"/>
        <end position="439"/>
    </location>
</feature>
<evidence type="ECO:0000259" key="5">
    <source>
        <dbReference type="PROSITE" id="PS50893"/>
    </source>
</evidence>
<dbReference type="Proteomes" id="UP000464178">
    <property type="component" value="Chromosome"/>
</dbReference>
<keyword evidence="4" id="KW-0812">Transmembrane</keyword>
<dbReference type="Pfam" id="PF12399">
    <property type="entry name" value="BCA_ABC_TP_C"/>
    <property type="match status" value="1"/>
</dbReference>
<proteinExistence type="predicted"/>
<dbReference type="GO" id="GO:0005886">
    <property type="term" value="C:plasma membrane"/>
    <property type="evidence" value="ECO:0007669"/>
    <property type="project" value="TreeGrafter"/>
</dbReference>
<evidence type="ECO:0000313" key="7">
    <source>
        <dbReference type="Proteomes" id="UP000464178"/>
    </source>
</evidence>
<dbReference type="Gene3D" id="3.40.50.300">
    <property type="entry name" value="P-loop containing nucleotide triphosphate hydrolases"/>
    <property type="match status" value="2"/>
</dbReference>
<dbReference type="AlphaFoldDB" id="A0A6P2CT15"/>
<dbReference type="KEGG" id="gms:SOIL9_56350"/>
<dbReference type="CDD" id="cd03219">
    <property type="entry name" value="ABC_Mj1267_LivG_branched"/>
    <property type="match status" value="1"/>
</dbReference>
<dbReference type="GO" id="GO:1903805">
    <property type="term" value="P:L-valine import across plasma membrane"/>
    <property type="evidence" value="ECO:0007669"/>
    <property type="project" value="TreeGrafter"/>
</dbReference>
<dbReference type="GO" id="GO:0016887">
    <property type="term" value="F:ATP hydrolysis activity"/>
    <property type="evidence" value="ECO:0007669"/>
    <property type="project" value="InterPro"/>
</dbReference>
<dbReference type="GO" id="GO:0042941">
    <property type="term" value="P:D-alanine transmembrane transport"/>
    <property type="evidence" value="ECO:0007669"/>
    <property type="project" value="TreeGrafter"/>
</dbReference>
<dbReference type="InterPro" id="IPR003439">
    <property type="entry name" value="ABC_transporter-like_ATP-bd"/>
</dbReference>
<dbReference type="InterPro" id="IPR032823">
    <property type="entry name" value="BCA_ABC_TP_C"/>
</dbReference>
<dbReference type="PANTHER" id="PTHR45772:SF7">
    <property type="entry name" value="AMINO ACID ABC TRANSPORTER ATP-BINDING PROTEIN"/>
    <property type="match status" value="1"/>
</dbReference>
<keyword evidence="3 6" id="KW-0067">ATP-binding</keyword>
<dbReference type="InterPro" id="IPR027417">
    <property type="entry name" value="P-loop_NTPase"/>
</dbReference>
<keyword evidence="7" id="KW-1185">Reference proteome</keyword>
<gene>
    <name evidence="6" type="ORF">SOIL9_56350</name>
</gene>
<evidence type="ECO:0000256" key="2">
    <source>
        <dbReference type="ARBA" id="ARBA00022741"/>
    </source>
</evidence>
<keyword evidence="1" id="KW-0813">Transport</keyword>
<dbReference type="GO" id="GO:0015192">
    <property type="term" value="F:L-phenylalanine transmembrane transporter activity"/>
    <property type="evidence" value="ECO:0007669"/>
    <property type="project" value="TreeGrafter"/>
</dbReference>
<dbReference type="GO" id="GO:1903806">
    <property type="term" value="P:L-isoleucine import across plasma membrane"/>
    <property type="evidence" value="ECO:0007669"/>
    <property type="project" value="TreeGrafter"/>
</dbReference>